<feature type="transmembrane region" description="Helical" evidence="1">
    <location>
        <begin position="6"/>
        <end position="26"/>
    </location>
</feature>
<evidence type="ECO:0000313" key="3">
    <source>
        <dbReference type="Proteomes" id="UP001157439"/>
    </source>
</evidence>
<evidence type="ECO:0000256" key="1">
    <source>
        <dbReference type="SAM" id="Phobius"/>
    </source>
</evidence>
<reference evidence="2 3" key="1">
    <citation type="journal article" date="2014" name="Int. J. Syst. Evol. Microbiol.">
        <title>Complete genome sequence of Corynebacterium casei LMG S-19264T (=DSM 44701T), isolated from a smear-ripened cheese.</title>
        <authorList>
            <consortium name="US DOE Joint Genome Institute (JGI-PGF)"/>
            <person name="Walter F."/>
            <person name="Albersmeier A."/>
            <person name="Kalinowski J."/>
            <person name="Ruckert C."/>
        </authorList>
    </citation>
    <scope>NUCLEOTIDE SEQUENCE [LARGE SCALE GENOMIC DNA]</scope>
    <source>
        <strain evidence="2 3">NBRC 112785</strain>
    </source>
</reference>
<keyword evidence="1" id="KW-0472">Membrane</keyword>
<organism evidence="2 3">
    <name type="scientific">Paraferrimonas haliotis</name>
    <dbReference type="NCBI Taxonomy" id="2013866"/>
    <lineage>
        <taxon>Bacteria</taxon>
        <taxon>Pseudomonadati</taxon>
        <taxon>Pseudomonadota</taxon>
        <taxon>Gammaproteobacteria</taxon>
        <taxon>Alteromonadales</taxon>
        <taxon>Ferrimonadaceae</taxon>
        <taxon>Paraferrimonas</taxon>
    </lineage>
</organism>
<keyword evidence="1" id="KW-0812">Transmembrane</keyword>
<dbReference type="Proteomes" id="UP001157439">
    <property type="component" value="Unassembled WGS sequence"/>
</dbReference>
<proteinExistence type="predicted"/>
<comment type="caution">
    <text evidence="2">The sequence shown here is derived from an EMBL/GenBank/DDBJ whole genome shotgun (WGS) entry which is preliminary data.</text>
</comment>
<evidence type="ECO:0000313" key="2">
    <source>
        <dbReference type="EMBL" id="GLS82090.1"/>
    </source>
</evidence>
<name>A0AA37TSJ8_9GAMM</name>
<dbReference type="EMBL" id="BSPO01000001">
    <property type="protein sequence ID" value="GLS82090.1"/>
    <property type="molecule type" value="Genomic_DNA"/>
</dbReference>
<accession>A0AA37TSJ8</accession>
<feature type="transmembrane region" description="Helical" evidence="1">
    <location>
        <begin position="115"/>
        <end position="139"/>
    </location>
</feature>
<feature type="transmembrane region" description="Helical" evidence="1">
    <location>
        <begin position="214"/>
        <end position="236"/>
    </location>
</feature>
<gene>
    <name evidence="2" type="ORF">GCM10007894_00670</name>
</gene>
<feature type="transmembrane region" description="Helical" evidence="1">
    <location>
        <begin position="33"/>
        <end position="51"/>
    </location>
</feature>
<sequence>MAFKPYVVGTLFMSVSVILTEALNFFRSQGKALFLVCFPLLLVQNGLQMWVNSQLPTAEETQGLEVQLEATHYIAVLLLLLVLFHMYACVTLFLHTRSQGQQLNASQIWLGGLHYVPSMMLAGVISAVAVMMAMMPAIISGFFPLAILALWVGVRLAYVNFMVVVEGATPLASVTECFKFSGAIFWQTLMVLGLLIPISLVTAVADTAVAQGPMVLRIVVNALFAYVGLFITVALFRLYMVNRQPTVTTQSEQQG</sequence>
<dbReference type="RefSeq" id="WP_095497659.1">
    <property type="nucleotide sequence ID" value="NZ_BSPO01000001.1"/>
</dbReference>
<feature type="transmembrane region" description="Helical" evidence="1">
    <location>
        <begin position="71"/>
        <end position="94"/>
    </location>
</feature>
<protein>
    <submittedName>
        <fullName evidence="2">Membrane protein</fullName>
    </submittedName>
</protein>
<keyword evidence="3" id="KW-1185">Reference proteome</keyword>
<feature type="transmembrane region" description="Helical" evidence="1">
    <location>
        <begin position="177"/>
        <end position="202"/>
    </location>
</feature>
<keyword evidence="1" id="KW-1133">Transmembrane helix</keyword>
<dbReference type="AlphaFoldDB" id="A0AA37TSJ8"/>